<organism evidence="2 4">
    <name type="scientific">Forsythia ovata</name>
    <dbReference type="NCBI Taxonomy" id="205694"/>
    <lineage>
        <taxon>Eukaryota</taxon>
        <taxon>Viridiplantae</taxon>
        <taxon>Streptophyta</taxon>
        <taxon>Embryophyta</taxon>
        <taxon>Tracheophyta</taxon>
        <taxon>Spermatophyta</taxon>
        <taxon>Magnoliopsida</taxon>
        <taxon>eudicotyledons</taxon>
        <taxon>Gunneridae</taxon>
        <taxon>Pentapetalae</taxon>
        <taxon>asterids</taxon>
        <taxon>lamiids</taxon>
        <taxon>Lamiales</taxon>
        <taxon>Oleaceae</taxon>
        <taxon>Forsythieae</taxon>
        <taxon>Forsythia</taxon>
    </lineage>
</organism>
<dbReference type="EMBL" id="JBFOLJ010000002">
    <property type="protein sequence ID" value="KAL2551949.1"/>
    <property type="molecule type" value="Genomic_DNA"/>
</dbReference>
<evidence type="ECO:0000313" key="4">
    <source>
        <dbReference type="Proteomes" id="UP001604277"/>
    </source>
</evidence>
<dbReference type="EMBL" id="JBFOLJ010000002">
    <property type="protein sequence ID" value="KAL2551661.1"/>
    <property type="molecule type" value="Genomic_DNA"/>
</dbReference>
<reference evidence="4" key="2">
    <citation type="submission" date="2024-07" db="EMBL/GenBank/DDBJ databases">
        <title>Two chromosome-level genome assemblies of Korean endemic species Abeliophyllum distichum and Forsythia ovata (Oleaceae).</title>
        <authorList>
            <person name="Jang H."/>
        </authorList>
    </citation>
    <scope>NUCLEOTIDE SEQUENCE [LARGE SCALE GENOMIC DNA]</scope>
</reference>
<sequence length="170" mass="19092">MVMVEGWVEYVRELSGRHEDLEAEPKDWACSEYPSDLNIFDFTKLKDQYRISESVRLIHPNKTDRPCSPADGEVSASFLTEKDLAVIGQLYSYRGDFYGVIGSDHLFVKHNLMKKQGSSTLPKIGLAAKKITPVVKKKSSDNEQKRVLVGLSLKGGEKNQDVPPNPVDPR</sequence>
<proteinExistence type="predicted"/>
<dbReference type="Proteomes" id="UP001604277">
    <property type="component" value="Unassembled WGS sequence"/>
</dbReference>
<evidence type="ECO:0000313" key="2">
    <source>
        <dbReference type="EMBL" id="KAL2551661.1"/>
    </source>
</evidence>
<comment type="caution">
    <text evidence="2">The sequence shown here is derived from an EMBL/GenBank/DDBJ whole genome shotgun (WGS) entry which is preliminary data.</text>
</comment>
<name>A0ABD1WQ06_9LAMI</name>
<protein>
    <submittedName>
        <fullName evidence="2">Uncharacterized protein</fullName>
    </submittedName>
</protein>
<evidence type="ECO:0000313" key="3">
    <source>
        <dbReference type="EMBL" id="KAL2551949.1"/>
    </source>
</evidence>
<dbReference type="AlphaFoldDB" id="A0ABD1WQ06"/>
<feature type="region of interest" description="Disordered" evidence="1">
    <location>
        <begin position="150"/>
        <end position="170"/>
    </location>
</feature>
<reference evidence="2" key="1">
    <citation type="submission" date="2024-07" db="EMBL/GenBank/DDBJ databases">
        <title>Two chromosome-level genome assemblies of Korean endemic species Abeliophyllum distichum and Forsythia ovata (Oleaceae).</title>
        <authorList>
            <person name="Mun J.H."/>
        </authorList>
    </citation>
    <scope>NUCLEOTIDE SEQUENCE</scope>
    <source>
        <strain evidence="2">KNKB202402200001</strain>
        <tissue evidence="2">Leaf</tissue>
    </source>
</reference>
<evidence type="ECO:0000256" key="1">
    <source>
        <dbReference type="SAM" id="MobiDB-lite"/>
    </source>
</evidence>
<keyword evidence="4" id="KW-1185">Reference proteome</keyword>
<accession>A0ABD1WQ06</accession>
<gene>
    <name evidence="2" type="ORF">Fot_05280</name>
    <name evidence="3" type="ORF">Fot_05568</name>
</gene>